<comment type="caution">
    <text evidence="1">The sequence shown here is derived from an EMBL/GenBank/DDBJ whole genome shotgun (WGS) entry which is preliminary data.</text>
</comment>
<evidence type="ECO:0000313" key="2">
    <source>
        <dbReference type="Proteomes" id="UP001165122"/>
    </source>
</evidence>
<dbReference type="Proteomes" id="UP001165122">
    <property type="component" value="Unassembled WGS sequence"/>
</dbReference>
<name>A0A9W7F9I0_9STRA</name>
<reference evidence="2" key="1">
    <citation type="journal article" date="2023" name="Commun. Biol.">
        <title>Genome analysis of Parmales, the sister group of diatoms, reveals the evolutionary specialization of diatoms from phago-mixotrophs to photoautotrophs.</title>
        <authorList>
            <person name="Ban H."/>
            <person name="Sato S."/>
            <person name="Yoshikawa S."/>
            <person name="Yamada K."/>
            <person name="Nakamura Y."/>
            <person name="Ichinomiya M."/>
            <person name="Sato N."/>
            <person name="Blanc-Mathieu R."/>
            <person name="Endo H."/>
            <person name="Kuwata A."/>
            <person name="Ogata H."/>
        </authorList>
    </citation>
    <scope>NUCLEOTIDE SEQUENCE [LARGE SCALE GENOMIC DNA]</scope>
    <source>
        <strain evidence="2">NIES 3700</strain>
    </source>
</reference>
<protein>
    <submittedName>
        <fullName evidence="1">Uncharacterized protein</fullName>
    </submittedName>
</protein>
<dbReference type="AlphaFoldDB" id="A0A9W7F9I0"/>
<keyword evidence="2" id="KW-1185">Reference proteome</keyword>
<organism evidence="1 2">
    <name type="scientific">Triparma laevis f. longispina</name>
    <dbReference type="NCBI Taxonomy" id="1714387"/>
    <lineage>
        <taxon>Eukaryota</taxon>
        <taxon>Sar</taxon>
        <taxon>Stramenopiles</taxon>
        <taxon>Ochrophyta</taxon>
        <taxon>Bolidophyceae</taxon>
        <taxon>Parmales</taxon>
        <taxon>Triparmaceae</taxon>
        <taxon>Triparma</taxon>
    </lineage>
</organism>
<gene>
    <name evidence="1" type="ORF">TrLO_g4642</name>
</gene>
<dbReference type="EMBL" id="BRXW01000123">
    <property type="protein sequence ID" value="GMI08410.1"/>
    <property type="molecule type" value="Genomic_DNA"/>
</dbReference>
<sequence>MTLPDPFPIAKKKVRLLLNSGTITLRPLEFGQTSLEFSATVFIGGKGAIVKTQSTGAGNVISGFRTTMTRRTTKIGLSAMNSVLSASKKLGSRSGADANANKLFEKICHLFYERFKREDAIDELRKKHFIENIDSTPPLTEGEHELISESTKLVKEVSSQAKRIAGTVDKSVEKYFHRDETGIGWAFSVAKVDVPADTLFVHLWLVDTYAKKAEYKGSVIYEHLLVEMRRLLLISEYSLEKSFGLFVDVDPEAVGQRSGRVILPIFLLRKYFQ</sequence>
<proteinExistence type="predicted"/>
<evidence type="ECO:0000313" key="1">
    <source>
        <dbReference type="EMBL" id="GMI08410.1"/>
    </source>
</evidence>
<accession>A0A9W7F9I0</accession>